<sequence length="513" mass="57312">MNRLAFVTEIPVRKKMITNFGGIDEREVIQENAFADMQNMSSDMFPAIGPRGGRGKAIRKLEKPNGLIFNNGLAWVDGTDFYFDGTKAGTVTDGKKQMVSMGAYILIWPDKKVFNTKNKEWKDVEKTWTQGAQASIGPTTDASTFIKISCPGIGAEFAQGDGVEISGCTNTNLNKSAVIQSLEKDHIVVIADVTKSFTQDSGLTVKRKAPDMDYLTELDNRVWGCSSAAHEVYACKLGDPFNWNCFEGISTDSYAATIGSDGDFTGAITHLGYVLFFKEDVLHKVYGSRPSNIQINTYPVRGVMDGCEHSLAVVNETLLYMSREGVCAYDGGMPYLVSQEIRKGHTGARGGPYQGKYYISIDWGSKTGLYVFDLEKGLWHREDDTSLTFPCSGAGNLYYVDAERQIRPAAGGEEQISWYLESGDLLEDSLDKKRLHRLQFMMELDRGTMVEIWLRYDADPAWRRVKTLSAINKQSYMMSVRPRRCSRYRYRITGKGRAKLYGLSKTYTLGSGR</sequence>
<keyword evidence="2" id="KW-1185">Reference proteome</keyword>
<comment type="caution">
    <text evidence="1">The sequence shown here is derived from an EMBL/GenBank/DDBJ whole genome shotgun (WGS) entry which is preliminary data.</text>
</comment>
<evidence type="ECO:0000313" key="1">
    <source>
        <dbReference type="EMBL" id="MCU6798892.1"/>
    </source>
</evidence>
<dbReference type="EMBL" id="JAOQJF010000004">
    <property type="protein sequence ID" value="MCU6798892.1"/>
    <property type="molecule type" value="Genomic_DNA"/>
</dbReference>
<protein>
    <submittedName>
        <fullName evidence="1">Uncharacterized protein</fullName>
    </submittedName>
</protein>
<dbReference type="Proteomes" id="UP001652395">
    <property type="component" value="Unassembled WGS sequence"/>
</dbReference>
<reference evidence="1 2" key="1">
    <citation type="journal article" date="2021" name="ISME Commun">
        <title>Automated analysis of genomic sequences facilitates high-throughput and comprehensive description of bacteria.</title>
        <authorList>
            <person name="Hitch T.C.A."/>
        </authorList>
    </citation>
    <scope>NUCLEOTIDE SEQUENCE [LARGE SCALE GENOMIC DNA]</scope>
    <source>
        <strain evidence="2">f_CCE</strain>
    </source>
</reference>
<evidence type="ECO:0000313" key="2">
    <source>
        <dbReference type="Proteomes" id="UP001652395"/>
    </source>
</evidence>
<name>A0ABT2UWF8_9FIRM</name>
<dbReference type="RefSeq" id="WP_158357555.1">
    <property type="nucleotide sequence ID" value="NZ_JAOQJF010000004.1"/>
</dbReference>
<accession>A0ABT2UWF8</accession>
<gene>
    <name evidence="1" type="ORF">OCV69_02900</name>
</gene>
<organism evidence="1 2">
    <name type="scientific">Alitiscatomonas aceti</name>
    <dbReference type="NCBI Taxonomy" id="2981724"/>
    <lineage>
        <taxon>Bacteria</taxon>
        <taxon>Bacillati</taxon>
        <taxon>Bacillota</taxon>
        <taxon>Clostridia</taxon>
        <taxon>Lachnospirales</taxon>
        <taxon>Lachnospiraceae</taxon>
        <taxon>Alitiscatomonas</taxon>
    </lineage>
</organism>
<proteinExistence type="predicted"/>